<evidence type="ECO:0000256" key="1">
    <source>
        <dbReference type="SAM" id="MobiDB-lite"/>
    </source>
</evidence>
<sequence length="150" mass="16356">MRVVEFQRVRVRDVVVLDGDVGLDADLERRHAVFGREVGGGEDGDFGDELGHGHFDVEFDEVDALLAAVPDVVEANVPLRDLQARGDPDAVHGDVDGCDEHGDGNLEVHRFALGGEEDADAVDDDLEEKLDLQGPEGEDTKEKCEAILRR</sequence>
<gene>
    <name evidence="2" type="ORF">DSL72_007317</name>
</gene>
<keyword evidence="3" id="KW-1185">Reference proteome</keyword>
<name>A0A8A3PLB5_9HELO</name>
<reference evidence="2" key="1">
    <citation type="submission" date="2020-10" db="EMBL/GenBank/DDBJ databases">
        <title>Genome Sequence of Monilinia vaccinii-corymbosi Sheds Light on Mummy Berry Disease Infection of Blueberry and Mating Type.</title>
        <authorList>
            <person name="Yow A.G."/>
            <person name="Zhang Y."/>
            <person name="Bansal K."/>
            <person name="Eacker S.M."/>
            <person name="Sullivan S."/>
            <person name="Liachko I."/>
            <person name="Cubeta M.A."/>
            <person name="Rollins J.A."/>
            <person name="Ashrafi H."/>
        </authorList>
    </citation>
    <scope>NUCLEOTIDE SEQUENCE</scope>
    <source>
        <strain evidence="2">RL-1</strain>
    </source>
</reference>
<proteinExistence type="predicted"/>
<feature type="compositionally biased region" description="Basic and acidic residues" evidence="1">
    <location>
        <begin position="138"/>
        <end position="150"/>
    </location>
</feature>
<accession>A0A8A3PLB5</accession>
<protein>
    <submittedName>
        <fullName evidence="2">Uncharacterized protein</fullName>
    </submittedName>
</protein>
<dbReference type="Proteomes" id="UP000672032">
    <property type="component" value="Chromosome 6"/>
</dbReference>
<dbReference type="AlphaFoldDB" id="A0A8A3PLB5"/>
<evidence type="ECO:0000313" key="3">
    <source>
        <dbReference type="Proteomes" id="UP000672032"/>
    </source>
</evidence>
<evidence type="ECO:0000313" key="2">
    <source>
        <dbReference type="EMBL" id="QSZ36192.1"/>
    </source>
</evidence>
<feature type="region of interest" description="Disordered" evidence="1">
    <location>
        <begin position="129"/>
        <end position="150"/>
    </location>
</feature>
<organism evidence="2 3">
    <name type="scientific">Monilinia vaccinii-corymbosi</name>
    <dbReference type="NCBI Taxonomy" id="61207"/>
    <lineage>
        <taxon>Eukaryota</taxon>
        <taxon>Fungi</taxon>
        <taxon>Dikarya</taxon>
        <taxon>Ascomycota</taxon>
        <taxon>Pezizomycotina</taxon>
        <taxon>Leotiomycetes</taxon>
        <taxon>Helotiales</taxon>
        <taxon>Sclerotiniaceae</taxon>
        <taxon>Monilinia</taxon>
    </lineage>
</organism>
<dbReference type="EMBL" id="CP063410">
    <property type="protein sequence ID" value="QSZ36192.1"/>
    <property type="molecule type" value="Genomic_DNA"/>
</dbReference>